<sequence length="385" mass="42121">MSRASSASTSRASSRATSREEQPRDPWTLHAQALIASCPRPTAFDALLRQLLVLSLREAAPPVSGGADLLQECLTAVLPVCDAPILLEGLTQFCIGAESEPGFPREPPFIDACNAALRELKTLQIPGRSLLDPVDIQMAKGKCRRHPNCDCPPDFVLLPCTHQALSEQVAETAVSPEDVFACGFFSFRPGGDCPDPPASGYTTKCSTKINALEYLKLYTVHAPRPGAQPISRCAMFAAETLAQSPNTPFVLGLFILDSTVHVACFDRQGIAYLSGLDFIEDLPRFLVLLFALQRLPRTMTHPTHTPAKRERGQDAILTGSRPPGGEDAPRVLQVIIAERLKPLSQLWGQPFVKGWFQAQEAHYKAWTSGIKHREITANTLLYRES</sequence>
<evidence type="ECO:0000313" key="3">
    <source>
        <dbReference type="Proteomes" id="UP000320762"/>
    </source>
</evidence>
<protein>
    <recommendedName>
        <fullName evidence="4">Fungal-type protein kinase domain-containing protein</fullName>
    </recommendedName>
</protein>
<dbReference type="OrthoDB" id="5569250at2759"/>
<evidence type="ECO:0000313" key="2">
    <source>
        <dbReference type="EMBL" id="TRM57870.1"/>
    </source>
</evidence>
<keyword evidence="3" id="KW-1185">Reference proteome</keyword>
<evidence type="ECO:0000256" key="1">
    <source>
        <dbReference type="SAM" id="MobiDB-lite"/>
    </source>
</evidence>
<accession>A0A550BZ93</accession>
<reference evidence="2 3" key="1">
    <citation type="journal article" date="2019" name="New Phytol.">
        <title>Comparative genomics reveals unique wood-decay strategies and fruiting body development in the Schizophyllaceae.</title>
        <authorList>
            <person name="Almasi E."/>
            <person name="Sahu N."/>
            <person name="Krizsan K."/>
            <person name="Balint B."/>
            <person name="Kovacs G.M."/>
            <person name="Kiss B."/>
            <person name="Cseklye J."/>
            <person name="Drula E."/>
            <person name="Henrissat B."/>
            <person name="Nagy I."/>
            <person name="Chovatia M."/>
            <person name="Adam C."/>
            <person name="LaButti K."/>
            <person name="Lipzen A."/>
            <person name="Riley R."/>
            <person name="Grigoriev I.V."/>
            <person name="Nagy L.G."/>
        </authorList>
    </citation>
    <scope>NUCLEOTIDE SEQUENCE [LARGE SCALE GENOMIC DNA]</scope>
    <source>
        <strain evidence="2 3">NL-1724</strain>
    </source>
</reference>
<name>A0A550BZ93_9AGAR</name>
<feature type="region of interest" description="Disordered" evidence="1">
    <location>
        <begin position="1"/>
        <end position="24"/>
    </location>
</feature>
<feature type="compositionally biased region" description="Low complexity" evidence="1">
    <location>
        <begin position="1"/>
        <end position="16"/>
    </location>
</feature>
<proteinExistence type="predicted"/>
<evidence type="ECO:0008006" key="4">
    <source>
        <dbReference type="Google" id="ProtNLM"/>
    </source>
</evidence>
<gene>
    <name evidence="2" type="ORF">BD626DRAFT_513143</name>
</gene>
<dbReference type="Proteomes" id="UP000320762">
    <property type="component" value="Unassembled WGS sequence"/>
</dbReference>
<comment type="caution">
    <text evidence="2">The sequence shown here is derived from an EMBL/GenBank/DDBJ whole genome shotgun (WGS) entry which is preliminary data.</text>
</comment>
<dbReference type="AlphaFoldDB" id="A0A550BZ93"/>
<organism evidence="2 3">
    <name type="scientific">Schizophyllum amplum</name>
    <dbReference type="NCBI Taxonomy" id="97359"/>
    <lineage>
        <taxon>Eukaryota</taxon>
        <taxon>Fungi</taxon>
        <taxon>Dikarya</taxon>
        <taxon>Basidiomycota</taxon>
        <taxon>Agaricomycotina</taxon>
        <taxon>Agaricomycetes</taxon>
        <taxon>Agaricomycetidae</taxon>
        <taxon>Agaricales</taxon>
        <taxon>Schizophyllaceae</taxon>
        <taxon>Schizophyllum</taxon>
    </lineage>
</organism>
<feature type="region of interest" description="Disordered" evidence="1">
    <location>
        <begin position="300"/>
        <end position="325"/>
    </location>
</feature>
<dbReference type="EMBL" id="VDMD01000041">
    <property type="protein sequence ID" value="TRM57870.1"/>
    <property type="molecule type" value="Genomic_DNA"/>
</dbReference>